<dbReference type="PANTHER" id="PTHR21301:SF10">
    <property type="entry name" value="REVERSE TRANSCRIPTASE DOMAIN-CONTAINING PROTEIN"/>
    <property type="match status" value="1"/>
</dbReference>
<dbReference type="EMBL" id="CALNXI010002820">
    <property type="protein sequence ID" value="CAH3190923.1"/>
    <property type="molecule type" value="Genomic_DNA"/>
</dbReference>
<evidence type="ECO:0000313" key="2">
    <source>
        <dbReference type="Proteomes" id="UP001159427"/>
    </source>
</evidence>
<organism evidence="1 2">
    <name type="scientific">Porites evermanni</name>
    <dbReference type="NCBI Taxonomy" id="104178"/>
    <lineage>
        <taxon>Eukaryota</taxon>
        <taxon>Metazoa</taxon>
        <taxon>Cnidaria</taxon>
        <taxon>Anthozoa</taxon>
        <taxon>Hexacorallia</taxon>
        <taxon>Scleractinia</taxon>
        <taxon>Fungiina</taxon>
        <taxon>Poritidae</taxon>
        <taxon>Porites</taxon>
    </lineage>
</organism>
<proteinExistence type="predicted"/>
<protein>
    <recommendedName>
        <fullName evidence="3">Reverse transcriptase domain-containing protein</fullName>
    </recommendedName>
</protein>
<name>A0ABN8SGX9_9CNID</name>
<dbReference type="PANTHER" id="PTHR21301">
    <property type="entry name" value="REVERSE TRANSCRIPTASE"/>
    <property type="match status" value="1"/>
</dbReference>
<accession>A0ABN8SGX9</accession>
<keyword evidence="2" id="KW-1185">Reference proteome</keyword>
<dbReference type="Gene3D" id="2.70.130.10">
    <property type="entry name" value="Mannose-6-phosphate receptor binding domain"/>
    <property type="match status" value="1"/>
</dbReference>
<dbReference type="InterPro" id="IPR009011">
    <property type="entry name" value="Man6P_isomerase_rcpt-bd_dom_sf"/>
</dbReference>
<reference evidence="1 2" key="1">
    <citation type="submission" date="2022-05" db="EMBL/GenBank/DDBJ databases">
        <authorList>
            <consortium name="Genoscope - CEA"/>
            <person name="William W."/>
        </authorList>
    </citation>
    <scope>NUCLEOTIDE SEQUENCE [LARGE SCALE GENOMIC DNA]</scope>
</reference>
<comment type="caution">
    <text evidence="1">The sequence shown here is derived from an EMBL/GenBank/DDBJ whole genome shotgun (WGS) entry which is preliminary data.</text>
</comment>
<sequence>MHYLVNRFKEIPEARGRQFEWNPCITFTDGDCKEVLSCQTTDTARNPAGTKDTTFSVDSEGNAVITYGKSTASDGTERQTKITLKCDLETNGTKPTGFTGKVDGKLTSGTYLSRYCCAVGGSSGGLSAGSILLIIDLEALAYFLNKRPVLDPPTSTLTRLAELVLTLNAFTFNGDFYQQIGGVAMGSKMGPNYACLFVGYVEERIASQYHGFVPQLHKRYIDDVIGVAFCSRVDLENYIRFVSNFYPALQFTHNL</sequence>
<evidence type="ECO:0008006" key="3">
    <source>
        <dbReference type="Google" id="ProtNLM"/>
    </source>
</evidence>
<dbReference type="Proteomes" id="UP001159427">
    <property type="component" value="Unassembled WGS sequence"/>
</dbReference>
<gene>
    <name evidence="1" type="ORF">PEVE_00021077</name>
</gene>
<evidence type="ECO:0000313" key="1">
    <source>
        <dbReference type="EMBL" id="CAH3190923.1"/>
    </source>
</evidence>